<proteinExistence type="predicted"/>
<dbReference type="Pfam" id="PF00003">
    <property type="entry name" value="7tm_3"/>
    <property type="match status" value="1"/>
</dbReference>
<dbReference type="GO" id="GO:0016020">
    <property type="term" value="C:membrane"/>
    <property type="evidence" value="ECO:0007669"/>
    <property type="project" value="UniProtKB-SubCell"/>
</dbReference>
<keyword evidence="5" id="KW-0325">Glycoprotein</keyword>
<name>A0A1Y1XP06_9FUNG</name>
<evidence type="ECO:0000256" key="1">
    <source>
        <dbReference type="ARBA" id="ARBA00004141"/>
    </source>
</evidence>
<dbReference type="PRINTS" id="PR00248">
    <property type="entry name" value="GPCRMGR"/>
</dbReference>
<keyword evidence="3 6" id="KW-1133">Transmembrane helix</keyword>
<feature type="domain" description="G-protein coupled receptors family 3 profile" evidence="7">
    <location>
        <begin position="415"/>
        <end position="511"/>
    </location>
</feature>
<evidence type="ECO:0000259" key="7">
    <source>
        <dbReference type="PROSITE" id="PS50259"/>
    </source>
</evidence>
<dbReference type="AlphaFoldDB" id="A0A1Y1XP06"/>
<dbReference type="InterPro" id="IPR000337">
    <property type="entry name" value="GPCR_3"/>
</dbReference>
<evidence type="ECO:0000256" key="3">
    <source>
        <dbReference type="ARBA" id="ARBA00022989"/>
    </source>
</evidence>
<comment type="subcellular location">
    <subcellularLocation>
        <location evidence="1">Membrane</location>
        <topology evidence="1">Multi-pass membrane protein</topology>
    </subcellularLocation>
</comment>
<feature type="transmembrane region" description="Helical" evidence="6">
    <location>
        <begin position="482"/>
        <end position="505"/>
    </location>
</feature>
<feature type="transmembrane region" description="Helical" evidence="6">
    <location>
        <begin position="452"/>
        <end position="470"/>
    </location>
</feature>
<dbReference type="InterPro" id="IPR050726">
    <property type="entry name" value="mGluR"/>
</dbReference>
<evidence type="ECO:0000256" key="6">
    <source>
        <dbReference type="SAM" id="Phobius"/>
    </source>
</evidence>
<dbReference type="STRING" id="1754192.A0A1Y1XP06"/>
<accession>A0A1Y1XP06</accession>
<evidence type="ECO:0000313" key="9">
    <source>
        <dbReference type="Proteomes" id="UP000193944"/>
    </source>
</evidence>
<gene>
    <name evidence="8" type="ORF">BCR32DRAFT_154173</name>
</gene>
<dbReference type="GO" id="GO:0004930">
    <property type="term" value="F:G protein-coupled receptor activity"/>
    <property type="evidence" value="ECO:0007669"/>
    <property type="project" value="InterPro"/>
</dbReference>
<keyword evidence="9" id="KW-1185">Reference proteome</keyword>
<feature type="transmembrane region" description="Helical" evidence="6">
    <location>
        <begin position="526"/>
        <end position="545"/>
    </location>
</feature>
<dbReference type="InterPro" id="IPR017978">
    <property type="entry name" value="GPCR_3_C"/>
</dbReference>
<sequence>MIVYELILDNVIIKEYHSCKGVIKYGSGDVTIRNSEFLDIFSCLYSFKCYSSIKDLELAIEGEFGNIGSEATLLIKNTTFNGIFQKIGFKAKQFSNITISDSEIIYSSFDYGFINIDTTQDQFGHYKVYNTIFAYNMGQYGPLININEINSDSSALFSNVTLIENFSIYSGGVVYSTSNSTNLYVKFIDCTFDNNSSHYGFISYSVTKEFEPFFSNYDDLKSIENNFATYPTKIELDENSTNLISVLSGDTISNQIKYKLYDDYGNMIAIHSDIDLIIVDTGFFFFNVEINDTRNAFVNSQRISYCADDGCSLPELKVIGNPGHYKLQINIIKNSPFNEYIKNNAYVDIMIKECNDLYRYQDIENVGFKSCYLPKCDYSCNGGICINNNVCDCSKIGVKGLLCDEFYKLERNILIDIISKIISILLMVITLILIICVVYYRNHPIIKASNIYFTIFILVGILFNCIYVLLLTEENKTKKTCIANYFFSNLGFSLIFGSLLIKNHIIYRIFNNIKRIKVDIKRRDTLLELLSIAGVHIVFLLYLVLFKKIKSEQNYTKDKKEYTICSYPPEKRISNTFYWLNTIL</sequence>
<dbReference type="OrthoDB" id="5597995at2759"/>
<evidence type="ECO:0000256" key="5">
    <source>
        <dbReference type="ARBA" id="ARBA00023180"/>
    </source>
</evidence>
<comment type="caution">
    <text evidence="8">The sequence shown here is derived from an EMBL/GenBank/DDBJ whole genome shotgun (WGS) entry which is preliminary data.</text>
</comment>
<dbReference type="Proteomes" id="UP000193944">
    <property type="component" value="Unassembled WGS sequence"/>
</dbReference>
<keyword evidence="4 6" id="KW-0472">Membrane</keyword>
<reference evidence="8 9" key="1">
    <citation type="submission" date="2016-08" db="EMBL/GenBank/DDBJ databases">
        <title>A Parts List for Fungal Cellulosomes Revealed by Comparative Genomics.</title>
        <authorList>
            <consortium name="DOE Joint Genome Institute"/>
            <person name="Haitjema C.H."/>
            <person name="Gilmore S.P."/>
            <person name="Henske J.K."/>
            <person name="Solomon K.V."/>
            <person name="De Groot R."/>
            <person name="Kuo A."/>
            <person name="Mondo S.J."/>
            <person name="Salamov A.A."/>
            <person name="Labutti K."/>
            <person name="Zhao Z."/>
            <person name="Chiniquy J."/>
            <person name="Barry K."/>
            <person name="Brewer H.M."/>
            <person name="Purvine S.O."/>
            <person name="Wright A.T."/>
            <person name="Boxma B."/>
            <person name="Van Alen T."/>
            <person name="Hackstein J.H."/>
            <person name="Baker S.E."/>
            <person name="Grigoriev I.V."/>
            <person name="O'Malley M.A."/>
        </authorList>
    </citation>
    <scope>NUCLEOTIDE SEQUENCE [LARGE SCALE GENOMIC DNA]</scope>
    <source>
        <strain evidence="8 9">S4</strain>
    </source>
</reference>
<keyword evidence="2 6" id="KW-0812">Transmembrane</keyword>
<dbReference type="PROSITE" id="PS50259">
    <property type="entry name" value="G_PROTEIN_RECEP_F3_4"/>
    <property type="match status" value="1"/>
</dbReference>
<evidence type="ECO:0000256" key="4">
    <source>
        <dbReference type="ARBA" id="ARBA00023136"/>
    </source>
</evidence>
<protein>
    <recommendedName>
        <fullName evidence="7">G-protein coupled receptors family 3 profile domain-containing protein</fullName>
    </recommendedName>
</protein>
<dbReference type="PANTHER" id="PTHR24060">
    <property type="entry name" value="METABOTROPIC GLUTAMATE RECEPTOR"/>
    <property type="match status" value="1"/>
</dbReference>
<evidence type="ECO:0000313" key="8">
    <source>
        <dbReference type="EMBL" id="ORX87473.1"/>
    </source>
</evidence>
<feature type="transmembrane region" description="Helical" evidence="6">
    <location>
        <begin position="421"/>
        <end position="440"/>
    </location>
</feature>
<organism evidence="8 9">
    <name type="scientific">Anaeromyces robustus</name>
    <dbReference type="NCBI Taxonomy" id="1754192"/>
    <lineage>
        <taxon>Eukaryota</taxon>
        <taxon>Fungi</taxon>
        <taxon>Fungi incertae sedis</taxon>
        <taxon>Chytridiomycota</taxon>
        <taxon>Chytridiomycota incertae sedis</taxon>
        <taxon>Neocallimastigomycetes</taxon>
        <taxon>Neocallimastigales</taxon>
        <taxon>Neocallimastigaceae</taxon>
        <taxon>Anaeromyces</taxon>
    </lineage>
</organism>
<evidence type="ECO:0000256" key="2">
    <source>
        <dbReference type="ARBA" id="ARBA00022692"/>
    </source>
</evidence>
<dbReference type="EMBL" id="MCFG01000008">
    <property type="protein sequence ID" value="ORX87473.1"/>
    <property type="molecule type" value="Genomic_DNA"/>
</dbReference>
<reference evidence="8 9" key="2">
    <citation type="submission" date="2016-08" db="EMBL/GenBank/DDBJ databases">
        <title>Pervasive Adenine N6-methylation of Active Genes in Fungi.</title>
        <authorList>
            <consortium name="DOE Joint Genome Institute"/>
            <person name="Mondo S.J."/>
            <person name="Dannebaum R.O."/>
            <person name="Kuo R.C."/>
            <person name="Labutti K."/>
            <person name="Haridas S."/>
            <person name="Kuo A."/>
            <person name="Salamov A."/>
            <person name="Ahrendt S.R."/>
            <person name="Lipzen A."/>
            <person name="Sullivan W."/>
            <person name="Andreopoulos W.B."/>
            <person name="Clum A."/>
            <person name="Lindquist E."/>
            <person name="Daum C."/>
            <person name="Ramamoorthy G.K."/>
            <person name="Gryganskyi A."/>
            <person name="Culley D."/>
            <person name="Magnuson J.K."/>
            <person name="James T.Y."/>
            <person name="O'Malley M.A."/>
            <person name="Stajich J.E."/>
            <person name="Spatafora J.W."/>
            <person name="Visel A."/>
            <person name="Grigoriev I.V."/>
        </authorList>
    </citation>
    <scope>NUCLEOTIDE SEQUENCE [LARGE SCALE GENOMIC DNA]</scope>
    <source>
        <strain evidence="8 9">S4</strain>
    </source>
</reference>